<evidence type="ECO:0000313" key="3">
    <source>
        <dbReference type="Ensembl" id="ENSOMEP00000030619.1"/>
    </source>
</evidence>
<dbReference type="InterPro" id="IPR032549">
    <property type="entry name" value="DUF4939"/>
</dbReference>
<reference evidence="3" key="1">
    <citation type="submission" date="2025-08" db="UniProtKB">
        <authorList>
            <consortium name="Ensembl"/>
        </authorList>
    </citation>
    <scope>IDENTIFICATION</scope>
</reference>
<feature type="region of interest" description="Disordered" evidence="1">
    <location>
        <begin position="1"/>
        <end position="24"/>
    </location>
</feature>
<name>A0A3B3DMB5_ORYME</name>
<dbReference type="PaxDb" id="30732-ENSOMEP00000030619"/>
<protein>
    <recommendedName>
        <fullName evidence="2">DUF4939 domain-containing protein</fullName>
    </recommendedName>
</protein>
<keyword evidence="4" id="KW-1185">Reference proteome</keyword>
<dbReference type="OMA" id="IWNANSI"/>
<evidence type="ECO:0000259" key="2">
    <source>
        <dbReference type="Pfam" id="PF16297"/>
    </source>
</evidence>
<feature type="domain" description="DUF4939" evidence="2">
    <location>
        <begin position="15"/>
        <end position="103"/>
    </location>
</feature>
<dbReference type="Proteomes" id="UP000261560">
    <property type="component" value="Unplaced"/>
</dbReference>
<reference evidence="3" key="2">
    <citation type="submission" date="2025-09" db="UniProtKB">
        <authorList>
            <consortium name="Ensembl"/>
        </authorList>
    </citation>
    <scope>IDENTIFICATION</scope>
</reference>
<dbReference type="AlphaFoldDB" id="A0A3B3DMB5"/>
<sequence length="111" mass="12362">MFAALPVSASDPSSAQRDSYVPDPEPFSGDLSRCRGFLLQCRHVFLQRPATFSSDKSKVLYVIGLLRGRALDWAEAAESRCSFLSTSYVSFEANFKSVSGWENHLHNKPCN</sequence>
<organism evidence="3 4">
    <name type="scientific">Oryzias melastigma</name>
    <name type="common">Marine medaka</name>
    <dbReference type="NCBI Taxonomy" id="30732"/>
    <lineage>
        <taxon>Eukaryota</taxon>
        <taxon>Metazoa</taxon>
        <taxon>Chordata</taxon>
        <taxon>Craniata</taxon>
        <taxon>Vertebrata</taxon>
        <taxon>Euteleostomi</taxon>
        <taxon>Actinopterygii</taxon>
        <taxon>Neopterygii</taxon>
        <taxon>Teleostei</taxon>
        <taxon>Neoteleostei</taxon>
        <taxon>Acanthomorphata</taxon>
        <taxon>Ovalentaria</taxon>
        <taxon>Atherinomorphae</taxon>
        <taxon>Beloniformes</taxon>
        <taxon>Adrianichthyidae</taxon>
        <taxon>Oryziinae</taxon>
        <taxon>Oryzias</taxon>
    </lineage>
</organism>
<dbReference type="Pfam" id="PF16297">
    <property type="entry name" value="DUF4939"/>
    <property type="match status" value="1"/>
</dbReference>
<evidence type="ECO:0000313" key="4">
    <source>
        <dbReference type="Proteomes" id="UP000261560"/>
    </source>
</evidence>
<dbReference type="STRING" id="30732.ENSOMEP00000030619"/>
<dbReference type="Ensembl" id="ENSOMET00000021162.1">
    <property type="protein sequence ID" value="ENSOMEP00000030619.1"/>
    <property type="gene ID" value="ENSOMEG00000014981.1"/>
</dbReference>
<accession>A0A3B3DMB5</accession>
<dbReference type="GeneTree" id="ENSGT01030000235372"/>
<proteinExistence type="predicted"/>
<evidence type="ECO:0000256" key="1">
    <source>
        <dbReference type="SAM" id="MobiDB-lite"/>
    </source>
</evidence>